<accession>A0A6C0KG64</accession>
<dbReference type="AlphaFoldDB" id="A0A6C0KG64"/>
<proteinExistence type="predicted"/>
<name>A0A6C0KG64_9ZZZZ</name>
<organism evidence="1">
    <name type="scientific">viral metagenome</name>
    <dbReference type="NCBI Taxonomy" id="1070528"/>
    <lineage>
        <taxon>unclassified sequences</taxon>
        <taxon>metagenomes</taxon>
        <taxon>organismal metagenomes</taxon>
    </lineage>
</organism>
<reference evidence="1" key="1">
    <citation type="journal article" date="2020" name="Nature">
        <title>Giant virus diversity and host interactions through global metagenomics.</title>
        <authorList>
            <person name="Schulz F."/>
            <person name="Roux S."/>
            <person name="Paez-Espino D."/>
            <person name="Jungbluth S."/>
            <person name="Walsh D.A."/>
            <person name="Denef V.J."/>
            <person name="McMahon K.D."/>
            <person name="Konstantinidis K.T."/>
            <person name="Eloe-Fadrosh E.A."/>
            <person name="Kyrpides N.C."/>
            <person name="Woyke T."/>
        </authorList>
    </citation>
    <scope>NUCLEOTIDE SEQUENCE</scope>
    <source>
        <strain evidence="1">GVMAG-S-3300011013-78</strain>
    </source>
</reference>
<protein>
    <submittedName>
        <fullName evidence="1">Uncharacterized protein</fullName>
    </submittedName>
</protein>
<sequence>MYLTIDINKFDQKYIFFGENTINNIIKDSYFSRINYSNDNFTMNGIFIYFYLHHVNYESNISWNHKVKCHFNYEKNQYVIKNLVKIEENILTAFQSHKTPVFTIEQQLKNNFIKIFNNYNSTSSHFIFKISGIWSNDYSYGISYKFMNTPNSNFLF</sequence>
<dbReference type="EMBL" id="MN740877">
    <property type="protein sequence ID" value="QHU16181.1"/>
    <property type="molecule type" value="Genomic_DNA"/>
</dbReference>
<evidence type="ECO:0000313" key="1">
    <source>
        <dbReference type="EMBL" id="QHU16181.1"/>
    </source>
</evidence>